<dbReference type="EMBL" id="LBVU01000003">
    <property type="protein sequence ID" value="KKQ92215.1"/>
    <property type="molecule type" value="Genomic_DNA"/>
</dbReference>
<dbReference type="InterPro" id="IPR005809">
    <property type="entry name" value="Succ_CoA_ligase-like_bsu"/>
</dbReference>
<evidence type="ECO:0000256" key="4">
    <source>
        <dbReference type="ARBA" id="ARBA00047593"/>
    </source>
</evidence>
<dbReference type="GO" id="GO:0003878">
    <property type="term" value="F:ATP citrate synthase activity"/>
    <property type="evidence" value="ECO:0007669"/>
    <property type="project" value="UniProtKB-EC"/>
</dbReference>
<dbReference type="InterPro" id="IPR011761">
    <property type="entry name" value="ATP-grasp"/>
</dbReference>
<dbReference type="Pfam" id="PF08442">
    <property type="entry name" value="ATP-grasp_2"/>
    <property type="match status" value="1"/>
</dbReference>
<comment type="catalytic activity">
    <reaction evidence="4">
        <text>oxaloacetate + acetyl-CoA + ADP + phosphate = citrate + ATP + CoA</text>
        <dbReference type="Rhea" id="RHEA:21160"/>
        <dbReference type="ChEBI" id="CHEBI:16452"/>
        <dbReference type="ChEBI" id="CHEBI:16947"/>
        <dbReference type="ChEBI" id="CHEBI:30616"/>
        <dbReference type="ChEBI" id="CHEBI:43474"/>
        <dbReference type="ChEBI" id="CHEBI:57287"/>
        <dbReference type="ChEBI" id="CHEBI:57288"/>
        <dbReference type="ChEBI" id="CHEBI:456216"/>
        <dbReference type="EC" id="2.3.3.8"/>
    </reaction>
</comment>
<dbReference type="GO" id="GO:0046872">
    <property type="term" value="F:metal ion binding"/>
    <property type="evidence" value="ECO:0007669"/>
    <property type="project" value="InterPro"/>
</dbReference>
<dbReference type="Gene3D" id="3.30.1490.20">
    <property type="entry name" value="ATP-grasp fold, A domain"/>
    <property type="match status" value="1"/>
</dbReference>
<comment type="caution">
    <text evidence="7">The sequence shown here is derived from an EMBL/GenBank/DDBJ whole genome shotgun (WGS) entry which is preliminary data.</text>
</comment>
<keyword evidence="3" id="KW-0012">Acyltransferase</keyword>
<dbReference type="GO" id="GO:0005829">
    <property type="term" value="C:cytosol"/>
    <property type="evidence" value="ECO:0007669"/>
    <property type="project" value="TreeGrafter"/>
</dbReference>
<dbReference type="GO" id="GO:0042709">
    <property type="term" value="C:succinate-CoA ligase complex"/>
    <property type="evidence" value="ECO:0007669"/>
    <property type="project" value="TreeGrafter"/>
</dbReference>
<evidence type="ECO:0000313" key="8">
    <source>
        <dbReference type="Proteomes" id="UP000034774"/>
    </source>
</evidence>
<evidence type="ECO:0000256" key="1">
    <source>
        <dbReference type="ARBA" id="ARBA00022598"/>
    </source>
</evidence>
<dbReference type="InterPro" id="IPR013815">
    <property type="entry name" value="ATP_grasp_subdomain_1"/>
</dbReference>
<dbReference type="GO" id="GO:0004775">
    <property type="term" value="F:succinate-CoA ligase (ADP-forming) activity"/>
    <property type="evidence" value="ECO:0007669"/>
    <property type="project" value="TreeGrafter"/>
</dbReference>
<keyword evidence="3" id="KW-0808">Transferase</keyword>
<dbReference type="PANTHER" id="PTHR11815:SF10">
    <property type="entry name" value="SUCCINATE--COA LIGASE [GDP-FORMING] SUBUNIT BETA, MITOCHONDRIAL"/>
    <property type="match status" value="1"/>
</dbReference>
<keyword evidence="5" id="KW-0067">ATP-binding</keyword>
<dbReference type="InterPro" id="IPR016102">
    <property type="entry name" value="Succinyl-CoA_synth-like"/>
</dbReference>
<dbReference type="InterPro" id="IPR032263">
    <property type="entry name" value="Citrate-bd"/>
</dbReference>
<dbReference type="GO" id="GO:0006104">
    <property type="term" value="P:succinyl-CoA metabolic process"/>
    <property type="evidence" value="ECO:0007669"/>
    <property type="project" value="TreeGrafter"/>
</dbReference>
<protein>
    <submittedName>
        <fullName evidence="7">Succinyl-CoA synthetase, beta subunit</fullName>
    </submittedName>
</protein>
<keyword evidence="1" id="KW-0436">Ligase</keyword>
<evidence type="ECO:0000256" key="2">
    <source>
        <dbReference type="ARBA" id="ARBA00022741"/>
    </source>
</evidence>
<proteinExistence type="predicted"/>
<dbReference type="STRING" id="1618572.UT17_C0003G0238"/>
<dbReference type="SUPFAM" id="SSF56059">
    <property type="entry name" value="Glutathione synthetase ATP-binding domain-like"/>
    <property type="match status" value="1"/>
</dbReference>
<accession>A0A0G0LW24</accession>
<reference evidence="7 8" key="1">
    <citation type="journal article" date="2015" name="Nature">
        <title>rRNA introns, odd ribosomes, and small enigmatic genomes across a large radiation of phyla.</title>
        <authorList>
            <person name="Brown C.T."/>
            <person name="Hug L.A."/>
            <person name="Thomas B.C."/>
            <person name="Sharon I."/>
            <person name="Castelle C.J."/>
            <person name="Singh A."/>
            <person name="Wilkins M.J."/>
            <person name="Williams K.H."/>
            <person name="Banfield J.F."/>
        </authorList>
    </citation>
    <scope>NUCLEOTIDE SEQUENCE [LARGE SCALE GENOMIC DNA]</scope>
</reference>
<dbReference type="AlphaFoldDB" id="A0A0G0LW24"/>
<dbReference type="Proteomes" id="UP000034774">
    <property type="component" value="Unassembled WGS sequence"/>
</dbReference>
<dbReference type="Gene3D" id="3.30.470.20">
    <property type="entry name" value="ATP-grasp fold, B domain"/>
    <property type="match status" value="1"/>
</dbReference>
<evidence type="ECO:0000256" key="3">
    <source>
        <dbReference type="ARBA" id="ARBA00023315"/>
    </source>
</evidence>
<evidence type="ECO:0000256" key="5">
    <source>
        <dbReference type="PROSITE-ProRule" id="PRU00409"/>
    </source>
</evidence>
<evidence type="ECO:0000313" key="7">
    <source>
        <dbReference type="EMBL" id="KKQ92215.1"/>
    </source>
</evidence>
<gene>
    <name evidence="7" type="ORF">UT17_C0003G0238</name>
</gene>
<evidence type="ECO:0000259" key="6">
    <source>
        <dbReference type="PROSITE" id="PS50975"/>
    </source>
</evidence>
<dbReference type="GO" id="GO:0005524">
    <property type="term" value="F:ATP binding"/>
    <property type="evidence" value="ECO:0007669"/>
    <property type="project" value="UniProtKB-UniRule"/>
</dbReference>
<dbReference type="PIRSF" id="PIRSF001554">
    <property type="entry name" value="SucCS_beta"/>
    <property type="match status" value="1"/>
</dbReference>
<sequence length="382" mass="41931">MILYEFEGKKLLSDKGIKVPPFQIVDSATNKVRIKFPLVLKAQVLSGKRKDAGGIIFVNKKEEFKSKVKKLLGKKINGEVVTEILAEEIIKHRREFYLALSYDTGRSGPVLTFSESGGTGIETRESKIVPLNILSPQKTKIALPTKIQKILPKLIKSFLDNDLVLLEINPLVIDEKGNVYALDAKVKLDDSAIGRHKEWTYSPRSIPGHNPTIREIAAKKIDEGDYRGTAGSTYIDLPGDIAVLASGGGASLTAMDALVKAGGAPANYTEYSGNPSKEKVAKLTKIVLSKKGINGLWVVGAIANFTNIFETLTGFVESLRNIKPKPEYPIVIRRGGPHDKEAFAMLRKVKDFDLHLYGEKTSIAESAKIVSRLAKKYASTKK</sequence>
<organism evidence="7 8">
    <name type="scientific">Candidatus Woesebacteria bacterium GW2011_GWB1_39_10</name>
    <dbReference type="NCBI Taxonomy" id="1618572"/>
    <lineage>
        <taxon>Bacteria</taxon>
        <taxon>Candidatus Woeseibacteriota</taxon>
    </lineage>
</organism>
<dbReference type="SUPFAM" id="SSF52210">
    <property type="entry name" value="Succinyl-CoA synthetase domains"/>
    <property type="match status" value="1"/>
</dbReference>
<dbReference type="InterPro" id="IPR013650">
    <property type="entry name" value="ATP-grasp_succ-CoA_synth-type"/>
</dbReference>
<name>A0A0G0LW24_9BACT</name>
<feature type="domain" description="ATP-grasp" evidence="6">
    <location>
        <begin position="9"/>
        <end position="217"/>
    </location>
</feature>
<keyword evidence="2 5" id="KW-0547">Nucleotide-binding</keyword>
<dbReference type="GO" id="GO:0006099">
    <property type="term" value="P:tricarboxylic acid cycle"/>
    <property type="evidence" value="ECO:0007669"/>
    <property type="project" value="InterPro"/>
</dbReference>
<dbReference type="Gene3D" id="3.40.50.261">
    <property type="entry name" value="Succinyl-CoA synthetase domains"/>
    <property type="match status" value="1"/>
</dbReference>
<dbReference type="PANTHER" id="PTHR11815">
    <property type="entry name" value="SUCCINYL-COA SYNTHETASE BETA CHAIN"/>
    <property type="match status" value="1"/>
</dbReference>
<dbReference type="PROSITE" id="PS50975">
    <property type="entry name" value="ATP_GRASP"/>
    <property type="match status" value="1"/>
</dbReference>
<dbReference type="Pfam" id="PF16114">
    <property type="entry name" value="Citrate_bind"/>
    <property type="match status" value="1"/>
</dbReference>